<feature type="chain" id="PRO_5039052716" description="Leucine-binding protein domain-containing protein" evidence="3">
    <location>
        <begin position="31"/>
        <end position="429"/>
    </location>
</feature>
<evidence type="ECO:0000313" key="6">
    <source>
        <dbReference type="Proteomes" id="UP000002484"/>
    </source>
</evidence>
<dbReference type="EMBL" id="CP002299">
    <property type="protein sequence ID" value="ADP83375.1"/>
    <property type="molecule type" value="Genomic_DNA"/>
</dbReference>
<reference evidence="5 6" key="1">
    <citation type="submission" date="2010-10" db="EMBL/GenBank/DDBJ databases">
        <title>Complete sequence of Frankia sp. EuI1c.</title>
        <authorList>
            <consortium name="US DOE Joint Genome Institute"/>
            <person name="Lucas S."/>
            <person name="Copeland A."/>
            <person name="Lapidus A."/>
            <person name="Cheng J.-F."/>
            <person name="Bruce D."/>
            <person name="Goodwin L."/>
            <person name="Pitluck S."/>
            <person name="Chertkov O."/>
            <person name="Detter J.C."/>
            <person name="Han C."/>
            <person name="Tapia R."/>
            <person name="Land M."/>
            <person name="Hauser L."/>
            <person name="Jeffries C."/>
            <person name="Kyrpides N."/>
            <person name="Ivanova N."/>
            <person name="Mikhailova N."/>
            <person name="Beauchemin N."/>
            <person name="Sen A."/>
            <person name="Sur S.A."/>
            <person name="Gtari M."/>
            <person name="Wall L."/>
            <person name="Tisa L."/>
            <person name="Woyke T."/>
        </authorList>
    </citation>
    <scope>NUCLEOTIDE SEQUENCE [LARGE SCALE GENOMIC DNA]</scope>
    <source>
        <strain evidence="6">DSM 45817 / CECT 9037 / EuI1c</strain>
    </source>
</reference>
<dbReference type="SUPFAM" id="SSF53822">
    <property type="entry name" value="Periplasmic binding protein-like I"/>
    <property type="match status" value="1"/>
</dbReference>
<dbReference type="eggNOG" id="COG0683">
    <property type="taxonomic scope" value="Bacteria"/>
</dbReference>
<dbReference type="STRING" id="298654.FraEuI1c_5388"/>
<sequence length="429" mass="44644" precursor="true">MAPFRWRSSSRTKAALLAAATGLTMLVACGGPGTTAAAGSCTSSVAGITPTGVKAGMVWSDTGPSAETMRAFRAGVDARIDAANEQGGILGRKVTYAWRDDQADKSLNLHGTQDLVQNEKVFGIIAMPSATSAETSDWLASQGIPVTGLASDASWLGKNNMFSWFYLGDGSVTTWGDYVSHEHGTRAAVIAVSANASNGDFTQQIVASLKAAHITVVRTFAISDTTTNYASLAQQIKAAGIDSLAGVLLPDAAAQLIPALKEVGLNLGQSLKVAQMPLGYDPTVLAKYGRTLAGVSVATAIRPFEEGAPGQRAFTSAMELYAPEIQPPTQDSAVDGWISADLFIRGLRAAGACPTRQSFISGLRAVKDYDGAGMSPLAKNDLSANYKQTTSCYYFLKISQDGAAFQPQNGGQPFCGSPISPAEVAAANQ</sequence>
<evidence type="ECO:0000256" key="3">
    <source>
        <dbReference type="SAM" id="SignalP"/>
    </source>
</evidence>
<dbReference type="AlphaFoldDB" id="E3J9L1"/>
<accession>E3J9L1</accession>
<organism evidence="5 6">
    <name type="scientific">Pseudofrankia inefficax (strain DSM 45817 / CECT 9037 / DDB 130130 / EuI1c)</name>
    <name type="common">Frankia inefficax</name>
    <dbReference type="NCBI Taxonomy" id="298654"/>
    <lineage>
        <taxon>Bacteria</taxon>
        <taxon>Bacillati</taxon>
        <taxon>Actinomycetota</taxon>
        <taxon>Actinomycetes</taxon>
        <taxon>Frankiales</taxon>
        <taxon>Frankiaceae</taxon>
        <taxon>Pseudofrankia</taxon>
    </lineage>
</organism>
<dbReference type="CDD" id="cd06341">
    <property type="entry name" value="PBP1_ABC_ligand_binding-like"/>
    <property type="match status" value="1"/>
</dbReference>
<comment type="similarity">
    <text evidence="1">Belongs to the leucine-binding protein family.</text>
</comment>
<dbReference type="PANTHER" id="PTHR47235:SF1">
    <property type="entry name" value="BLR6548 PROTEIN"/>
    <property type="match status" value="1"/>
</dbReference>
<proteinExistence type="inferred from homology"/>
<dbReference type="RefSeq" id="WP_013426493.1">
    <property type="nucleotide sequence ID" value="NC_014666.1"/>
</dbReference>
<dbReference type="Pfam" id="PF13458">
    <property type="entry name" value="Peripla_BP_6"/>
    <property type="match status" value="1"/>
</dbReference>
<dbReference type="OrthoDB" id="3204728at2"/>
<dbReference type="PANTHER" id="PTHR47235">
    <property type="entry name" value="BLR6548 PROTEIN"/>
    <property type="match status" value="1"/>
</dbReference>
<feature type="domain" description="Leucine-binding protein" evidence="4">
    <location>
        <begin position="53"/>
        <end position="402"/>
    </location>
</feature>
<keyword evidence="2 3" id="KW-0732">Signal</keyword>
<evidence type="ECO:0000313" key="5">
    <source>
        <dbReference type="EMBL" id="ADP83375.1"/>
    </source>
</evidence>
<protein>
    <recommendedName>
        <fullName evidence="4">Leucine-binding protein domain-containing protein</fullName>
    </recommendedName>
</protein>
<dbReference type="HOGENOM" id="CLU_054023_0_0_11"/>
<name>E3J9L1_PSEI1</name>
<keyword evidence="6" id="KW-1185">Reference proteome</keyword>
<evidence type="ECO:0000259" key="4">
    <source>
        <dbReference type="Pfam" id="PF13458"/>
    </source>
</evidence>
<dbReference type="KEGG" id="fri:FraEuI1c_5388"/>
<evidence type="ECO:0000256" key="1">
    <source>
        <dbReference type="ARBA" id="ARBA00010062"/>
    </source>
</evidence>
<gene>
    <name evidence="5" type="ordered locus">FraEuI1c_5388</name>
</gene>
<evidence type="ECO:0000256" key="2">
    <source>
        <dbReference type="ARBA" id="ARBA00022729"/>
    </source>
</evidence>
<dbReference type="InterPro" id="IPR028081">
    <property type="entry name" value="Leu-bd"/>
</dbReference>
<dbReference type="InterPro" id="IPR028082">
    <property type="entry name" value="Peripla_BP_I"/>
</dbReference>
<dbReference type="InParanoid" id="E3J9L1"/>
<dbReference type="Gene3D" id="3.40.50.2300">
    <property type="match status" value="2"/>
</dbReference>
<dbReference type="PROSITE" id="PS51257">
    <property type="entry name" value="PROKAR_LIPOPROTEIN"/>
    <property type="match status" value="1"/>
</dbReference>
<feature type="signal peptide" evidence="3">
    <location>
        <begin position="1"/>
        <end position="30"/>
    </location>
</feature>
<dbReference type="Proteomes" id="UP000002484">
    <property type="component" value="Chromosome"/>
</dbReference>